<evidence type="ECO:0000313" key="3">
    <source>
        <dbReference type="EMBL" id="ELU17324.1"/>
    </source>
</evidence>
<evidence type="ECO:0000313" key="5">
    <source>
        <dbReference type="Proteomes" id="UP000014760"/>
    </source>
</evidence>
<dbReference type="OrthoDB" id="1100386at2759"/>
<name>R7VFD5_CAPTE</name>
<protein>
    <recommendedName>
        <fullName evidence="2">SUEL-type lectin domain-containing protein</fullName>
    </recommendedName>
</protein>
<feature type="transmembrane region" description="Helical" evidence="1">
    <location>
        <begin position="372"/>
        <end position="396"/>
    </location>
</feature>
<keyword evidence="1" id="KW-1133">Transmembrane helix</keyword>
<dbReference type="HOGENOM" id="CLU_029488_4_0_1"/>
<dbReference type="InterPro" id="IPR000922">
    <property type="entry name" value="Lectin_gal-bd_dom"/>
</dbReference>
<dbReference type="PANTHER" id="PTHR46780">
    <property type="entry name" value="PROTEIN EVA-1"/>
    <property type="match status" value="1"/>
</dbReference>
<dbReference type="Pfam" id="PF02140">
    <property type="entry name" value="SUEL_Lectin"/>
    <property type="match status" value="1"/>
</dbReference>
<dbReference type="PROSITE" id="PS50228">
    <property type="entry name" value="SUEL_LECTIN"/>
    <property type="match status" value="1"/>
</dbReference>
<dbReference type="AlphaFoldDB" id="R7VFD5"/>
<keyword evidence="5" id="KW-1185">Reference proteome</keyword>
<dbReference type="EMBL" id="AMQN01004084">
    <property type="status" value="NOT_ANNOTATED_CDS"/>
    <property type="molecule type" value="Genomic_DNA"/>
</dbReference>
<evidence type="ECO:0000313" key="4">
    <source>
        <dbReference type="EnsemblMetazoa" id="CapteP219553"/>
    </source>
</evidence>
<accession>R7VFD5</accession>
<organism evidence="3">
    <name type="scientific">Capitella teleta</name>
    <name type="common">Polychaete worm</name>
    <dbReference type="NCBI Taxonomy" id="283909"/>
    <lineage>
        <taxon>Eukaryota</taxon>
        <taxon>Metazoa</taxon>
        <taxon>Spiralia</taxon>
        <taxon>Lophotrochozoa</taxon>
        <taxon>Annelida</taxon>
        <taxon>Polychaeta</taxon>
        <taxon>Sedentaria</taxon>
        <taxon>Scolecida</taxon>
        <taxon>Capitellidae</taxon>
        <taxon>Capitella</taxon>
    </lineage>
</organism>
<feature type="domain" description="SUEL-type lectin" evidence="2">
    <location>
        <begin position="57"/>
        <end position="146"/>
    </location>
</feature>
<dbReference type="Gene3D" id="2.60.120.740">
    <property type="match status" value="1"/>
</dbReference>
<dbReference type="Proteomes" id="UP000014760">
    <property type="component" value="Unassembled WGS sequence"/>
</dbReference>
<dbReference type="EMBL" id="KB292570">
    <property type="protein sequence ID" value="ELU17324.1"/>
    <property type="molecule type" value="Genomic_DNA"/>
</dbReference>
<gene>
    <name evidence="3" type="ORF">CAPTEDRAFT_219553</name>
</gene>
<evidence type="ECO:0000256" key="1">
    <source>
        <dbReference type="SAM" id="Phobius"/>
    </source>
</evidence>
<reference evidence="5" key="1">
    <citation type="submission" date="2012-12" db="EMBL/GenBank/DDBJ databases">
        <authorList>
            <person name="Hellsten U."/>
            <person name="Grimwood J."/>
            <person name="Chapman J.A."/>
            <person name="Shapiro H."/>
            <person name="Aerts A."/>
            <person name="Otillar R.P."/>
            <person name="Terry A.Y."/>
            <person name="Boore J.L."/>
            <person name="Simakov O."/>
            <person name="Marletaz F."/>
            <person name="Cho S.-J."/>
            <person name="Edsinger-Gonzales E."/>
            <person name="Havlak P."/>
            <person name="Kuo D.-H."/>
            <person name="Larsson T."/>
            <person name="Lv J."/>
            <person name="Arendt D."/>
            <person name="Savage R."/>
            <person name="Osoegawa K."/>
            <person name="de Jong P."/>
            <person name="Lindberg D.R."/>
            <person name="Seaver E.C."/>
            <person name="Weisblat D.A."/>
            <person name="Putnam N.H."/>
            <person name="Grigoriev I.V."/>
            <person name="Rokhsar D.S."/>
        </authorList>
    </citation>
    <scope>NUCLEOTIDE SEQUENCE</scope>
    <source>
        <strain evidence="5">I ESC-2004</strain>
    </source>
</reference>
<dbReference type="EnsemblMetazoa" id="CapteT219553">
    <property type="protein sequence ID" value="CapteP219553"/>
    <property type="gene ID" value="CapteG219553"/>
</dbReference>
<evidence type="ECO:0000259" key="2">
    <source>
        <dbReference type="PROSITE" id="PS50228"/>
    </source>
</evidence>
<reference evidence="4" key="3">
    <citation type="submission" date="2015-06" db="UniProtKB">
        <authorList>
            <consortium name="EnsemblMetazoa"/>
        </authorList>
    </citation>
    <scope>IDENTIFICATION</scope>
</reference>
<reference evidence="3 5" key="2">
    <citation type="journal article" date="2013" name="Nature">
        <title>Insights into bilaterian evolution from three spiralian genomes.</title>
        <authorList>
            <person name="Simakov O."/>
            <person name="Marletaz F."/>
            <person name="Cho S.J."/>
            <person name="Edsinger-Gonzales E."/>
            <person name="Havlak P."/>
            <person name="Hellsten U."/>
            <person name="Kuo D.H."/>
            <person name="Larsson T."/>
            <person name="Lv J."/>
            <person name="Arendt D."/>
            <person name="Savage R."/>
            <person name="Osoegawa K."/>
            <person name="de Jong P."/>
            <person name="Grimwood J."/>
            <person name="Chapman J.A."/>
            <person name="Shapiro H."/>
            <person name="Aerts A."/>
            <person name="Otillar R.P."/>
            <person name="Terry A.Y."/>
            <person name="Boore J.L."/>
            <person name="Grigoriev I.V."/>
            <person name="Lindberg D.R."/>
            <person name="Seaver E.C."/>
            <person name="Weisblat D.A."/>
            <person name="Putnam N.H."/>
            <person name="Rokhsar D.S."/>
        </authorList>
    </citation>
    <scope>NUCLEOTIDE SEQUENCE</scope>
    <source>
        <strain evidence="3 5">I ESC-2004</strain>
    </source>
</reference>
<dbReference type="InterPro" id="IPR043159">
    <property type="entry name" value="Lectin_gal-bd_sf"/>
</dbReference>
<dbReference type="GO" id="GO:0030246">
    <property type="term" value="F:carbohydrate binding"/>
    <property type="evidence" value="ECO:0007669"/>
    <property type="project" value="InterPro"/>
</dbReference>
<keyword evidence="1" id="KW-0472">Membrane</keyword>
<proteinExistence type="predicted"/>
<sequence length="549" mass="61964">MAHLSESFSGRFMVSNIDSRCLFFTLESNTENKNKRRRFTMKMKVPSLRDKAQVKEYCNSETFKANCQEGQVIMMNTALYGRMRIGQCSKTDFGYIGCSSDVLHLMDRRCSGRRTCSVRVADSMFDEISVCNAEFKSYLEASFSCVTVVSPKATNCRTPGAVIVTKPEGALSNMVTEETGCGGESTPWRIQGSPGQQVNLTLLDFFWTKKGAANREQTCLRYAVVRERGTGHRINVCGGGMAGRTSHVHTSSSGALDVVIFAPTQRRTEAYFMFQFNVYGCADPYLASDQWLRREGDRATIGCQTVDESESSWRLECLEGQWVGPMPGNCSYDWFPIPRVFQWFEHLVPPIRYVYLWYSTIHQIELNTSADLAVVIIVGVAITCAIFIFLIGILMLRWRRRHGPPRGRPRCELIMEPHTQTLPSQRQHLQMEPSKADKDIMYHGSVDALTPSNENDYAYVWDYSGQDSEPTRPIPHNATLPAGFREFSPPKQTVPQWDQTLVCNTRKPPFSTYPLGSLHQSTPKESPARVTCVGGVMYIVNWTIPTADH</sequence>
<dbReference type="CDD" id="cd22823">
    <property type="entry name" value="Gal_Rha_Lectin"/>
    <property type="match status" value="1"/>
</dbReference>
<keyword evidence="1" id="KW-0812">Transmembrane</keyword>